<dbReference type="InterPro" id="IPR018810">
    <property type="entry name" value="UPF0662"/>
</dbReference>
<sequence length="518" mass="57990">MSSVNALADAVDRLLLEPSSQTPASEKPILNSLTAIRTRLSQLLATAVTVSTATDSSTTAGTTAGTAAVAESSSEQNNVLLNDAWLQVVEIVKQLTALRSSSNDQAVVRETDGGMHIDTEVDLLLDDVVPMFFQVWSKAGKVPRDMYKTYVHLTKILHMLNKLYETGLFTNESIQKIRDQLSVIWTTLQSYEEKSHTTSAVDSSHYQTGGVVQPAGLHPSRECFMESGKMLAQKHQLCLETLHRLQAELDAISPILHPIHDRLVEIKQELESLLTRRNPHLFSLSEVQVLQDELREIDSARIDGKYIAKDDGSIVSGQACVIELLEACFDDVHELMAAREVISGDNPLQPVYEDLVRIKGKLERLLLVGHWTIKSGDLVPVQMRLGEIDNLRVDGKFMDEQGGVPPGQAVLHFLLHKCYRLVYKLQMSCEPVADSLMPIYNQLRTLQRCINELKRWRVALTPQELIPYQLKLSAIDGQRQDGKFLDESGEVPGGQGILHDLLSDCYELLREMQMEYRE</sequence>
<dbReference type="Proteomes" id="UP001648503">
    <property type="component" value="Unassembled WGS sequence"/>
</dbReference>
<comment type="caution">
    <text evidence="1">The sequence shown here is derived from an EMBL/GenBank/DDBJ whole genome shotgun (WGS) entry which is preliminary data.</text>
</comment>
<dbReference type="PANTHER" id="PTHR28086:SF1">
    <property type="entry name" value="CU(2+) SUPPRESSING AND BLEOMYCIN SENSITIVE PROTEIN 1"/>
    <property type="match status" value="1"/>
</dbReference>
<name>A0ABQ8ET14_9FUNG</name>
<reference evidence="1 2" key="1">
    <citation type="submission" date="2021-02" db="EMBL/GenBank/DDBJ databases">
        <title>Variation within the Batrachochytrium salamandrivorans European outbreak.</title>
        <authorList>
            <person name="Kelly M."/>
            <person name="Pasmans F."/>
            <person name="Shea T.P."/>
            <person name="Munoz J.F."/>
            <person name="Carranza S."/>
            <person name="Cuomo C.A."/>
            <person name="Martel A."/>
        </authorList>
    </citation>
    <scope>NUCLEOTIDE SEQUENCE [LARGE SCALE GENOMIC DNA]</scope>
    <source>
        <strain evidence="1 2">AMFP18/2</strain>
    </source>
</reference>
<keyword evidence="2" id="KW-1185">Reference proteome</keyword>
<dbReference type="PANTHER" id="PTHR28086">
    <property type="entry name" value="UPF0662 PROTEIN YPL260W"/>
    <property type="match status" value="1"/>
</dbReference>
<accession>A0ABQ8ET14</accession>
<evidence type="ECO:0000313" key="1">
    <source>
        <dbReference type="EMBL" id="KAH6586149.1"/>
    </source>
</evidence>
<proteinExistence type="predicted"/>
<protein>
    <submittedName>
        <fullName evidence="1">Uncharacterized protein</fullName>
    </submittedName>
</protein>
<evidence type="ECO:0000313" key="2">
    <source>
        <dbReference type="Proteomes" id="UP001648503"/>
    </source>
</evidence>
<organism evidence="1 2">
    <name type="scientific">Batrachochytrium salamandrivorans</name>
    <dbReference type="NCBI Taxonomy" id="1357716"/>
    <lineage>
        <taxon>Eukaryota</taxon>
        <taxon>Fungi</taxon>
        <taxon>Fungi incertae sedis</taxon>
        <taxon>Chytridiomycota</taxon>
        <taxon>Chytridiomycota incertae sedis</taxon>
        <taxon>Chytridiomycetes</taxon>
        <taxon>Rhizophydiales</taxon>
        <taxon>Rhizophydiales incertae sedis</taxon>
        <taxon>Batrachochytrium</taxon>
    </lineage>
</organism>
<gene>
    <name evidence="1" type="ORF">BASA50_000615</name>
</gene>
<dbReference type="Pfam" id="PF10303">
    <property type="entry name" value="DUF2408"/>
    <property type="match status" value="2"/>
</dbReference>
<dbReference type="EMBL" id="JAFCIX010000575">
    <property type="protein sequence ID" value="KAH6586149.1"/>
    <property type="molecule type" value="Genomic_DNA"/>
</dbReference>